<name>A0A645JG07_9ZZZZ</name>
<sequence>MGVNQVIFRSLPDAFHKPFGDPDADIEICDFLRIQLAIDKFQNVGMVDPQDAHISPPPGTSLFDRLGGRVKDLHKADRP</sequence>
<reference evidence="1" key="1">
    <citation type="submission" date="2019-08" db="EMBL/GenBank/DDBJ databases">
        <authorList>
            <person name="Kucharzyk K."/>
            <person name="Murdoch R.W."/>
            <person name="Higgins S."/>
            <person name="Loffler F."/>
        </authorList>
    </citation>
    <scope>NUCLEOTIDE SEQUENCE</scope>
</reference>
<accession>A0A645JG07</accession>
<dbReference type="EMBL" id="VSSQ01140687">
    <property type="protein sequence ID" value="MPN62541.1"/>
    <property type="molecule type" value="Genomic_DNA"/>
</dbReference>
<proteinExistence type="predicted"/>
<comment type="caution">
    <text evidence="1">The sequence shown here is derived from an EMBL/GenBank/DDBJ whole genome shotgun (WGS) entry which is preliminary data.</text>
</comment>
<evidence type="ECO:0000313" key="1">
    <source>
        <dbReference type="EMBL" id="MPN62541.1"/>
    </source>
</evidence>
<organism evidence="1">
    <name type="scientific">bioreactor metagenome</name>
    <dbReference type="NCBI Taxonomy" id="1076179"/>
    <lineage>
        <taxon>unclassified sequences</taxon>
        <taxon>metagenomes</taxon>
        <taxon>ecological metagenomes</taxon>
    </lineage>
</organism>
<dbReference type="AlphaFoldDB" id="A0A645JG07"/>
<protein>
    <submittedName>
        <fullName evidence="1">Uncharacterized protein</fullName>
    </submittedName>
</protein>
<gene>
    <name evidence="1" type="ORF">SDC9_210290</name>
</gene>